<dbReference type="Proteomes" id="UP001193920">
    <property type="component" value="Unassembled WGS sequence"/>
</dbReference>
<dbReference type="RefSeq" id="WP_038236489.1">
    <property type="nucleotide sequence ID" value="NZ_CAWNPE010000001.1"/>
</dbReference>
<comment type="caution">
    <text evidence="1">The sequence shown here is derived from an EMBL/GenBank/DDBJ whole genome shotgun (WGS) entry which is preliminary data.</text>
</comment>
<reference evidence="1" key="1">
    <citation type="submission" date="2020-09" db="EMBL/GenBank/DDBJ databases">
        <authorList>
            <person name="Palma L."/>
            <person name="Caballero P."/>
            <person name="Berry C."/>
            <person name="Del Valle E."/>
        </authorList>
    </citation>
    <scope>NUCLEOTIDE SEQUENCE</scope>
    <source>
        <strain evidence="1">M</strain>
    </source>
</reference>
<dbReference type="AlphaFoldDB" id="A0AAW3YZY6"/>
<dbReference type="EMBL" id="JACXBF010000383">
    <property type="protein sequence ID" value="MBD2801718.1"/>
    <property type="molecule type" value="Genomic_DNA"/>
</dbReference>
<name>A0AAW3YZY6_9GAMM</name>
<organism evidence="1">
    <name type="scientific">Xenorhabdus szentirmaii</name>
    <dbReference type="NCBI Taxonomy" id="290112"/>
    <lineage>
        <taxon>Bacteria</taxon>
        <taxon>Pseudomonadati</taxon>
        <taxon>Pseudomonadota</taxon>
        <taxon>Gammaproteobacteria</taxon>
        <taxon>Enterobacterales</taxon>
        <taxon>Morganellaceae</taxon>
        <taxon>Xenorhabdus</taxon>
    </lineage>
</organism>
<sequence length="61" mass="6826">MLLLAGVLSLQHYFLGYIDSSHSLGYPPSLFLNLDIHWDNMLKNGSVLPIYLSDFLANDDG</sequence>
<protein>
    <submittedName>
        <fullName evidence="1">Uncharacterized protein</fullName>
    </submittedName>
</protein>
<accession>A0AAW3YZY6</accession>
<reference evidence="1" key="2">
    <citation type="journal article" date="2024" name="Toxins">
        <title>Genome Sequence Analysis of Native Xenorhabdus Strains Isolated from Entomopathogenic Nematodes in Argentina.</title>
        <authorList>
            <person name="Palma L."/>
            <person name="Frizzo L."/>
            <person name="Kaiser S."/>
            <person name="Berry C."/>
            <person name="Caballero P."/>
            <person name="Bode H.B."/>
            <person name="Del Valle E.E."/>
        </authorList>
    </citation>
    <scope>NUCLEOTIDE SEQUENCE</scope>
    <source>
        <strain evidence="1">M</strain>
    </source>
</reference>
<evidence type="ECO:0000313" key="1">
    <source>
        <dbReference type="EMBL" id="MBD2801718.1"/>
    </source>
</evidence>
<dbReference type="GeneID" id="97126285"/>
<proteinExistence type="predicted"/>
<gene>
    <name evidence="1" type="ORF">ID854_15000</name>
</gene>